<accession>A0A0U1V7C8</accession>
<proteinExistence type="predicted"/>
<keyword evidence="1" id="KW-1133">Transmembrane helix</keyword>
<sequence>MKQHVKKAHKALQILNTLKYLMALSFSQLCVLFLKILSKILIN</sequence>
<keyword evidence="1" id="KW-0472">Membrane</keyword>
<dbReference type="GeneID" id="20524557"/>
<feature type="transmembrane region" description="Helical" evidence="1">
    <location>
        <begin position="20"/>
        <end position="42"/>
    </location>
</feature>
<geneLocation type="mitochondrion" evidence="2"/>
<reference evidence="2" key="1">
    <citation type="journal article" date="2014" name="Mitochondrial DNA">
        <title>Complete mitochondrial genome of the brown alga Scytosiphon lomentaria (Scytosiphonaceae, Phaeophyceae).</title>
        <authorList>
            <person name="Liu F."/>
            <person name="Pang S."/>
        </authorList>
    </citation>
    <scope>NUCLEOTIDE SEQUENCE</scope>
</reference>
<dbReference type="RefSeq" id="YP_009073504.1">
    <property type="nucleotide sequence ID" value="NC_025240.1"/>
</dbReference>
<dbReference type="AlphaFoldDB" id="A0A0U1V7C8"/>
<name>A0A0U1V7C8_SCYLO</name>
<organism evidence="2">
    <name type="scientific">Scytosiphon lomentaria</name>
    <name type="common">Beanweed</name>
    <name type="synonym">Chorda lomentaria</name>
    <dbReference type="NCBI Taxonomy" id="27967"/>
    <lineage>
        <taxon>Eukaryota</taxon>
        <taxon>Sar</taxon>
        <taxon>Stramenopiles</taxon>
        <taxon>Ochrophyta</taxon>
        <taxon>PX clade</taxon>
        <taxon>Phaeophyceae</taxon>
        <taxon>Ectocarpales</taxon>
        <taxon>Scytosiphonaceae</taxon>
        <taxon>Scytosiphon</taxon>
    </lineage>
</organism>
<dbReference type="EMBL" id="KJ995702">
    <property type="protein sequence ID" value="AIQ78548.1"/>
    <property type="molecule type" value="Genomic_DNA"/>
</dbReference>
<keyword evidence="1" id="KW-0812">Transmembrane</keyword>
<evidence type="ECO:0000313" key="2">
    <source>
        <dbReference type="EMBL" id="AIQ78548.1"/>
    </source>
</evidence>
<protein>
    <submittedName>
        <fullName evidence="2">Uncharacterized protein</fullName>
    </submittedName>
</protein>
<keyword evidence="2" id="KW-0496">Mitochondrion</keyword>
<evidence type="ECO:0000256" key="1">
    <source>
        <dbReference type="SAM" id="Phobius"/>
    </source>
</evidence>
<gene>
    <name evidence="2" type="primary">orf43</name>
    <name evidence="2" type="ORF">ScloMp01</name>
</gene>